<dbReference type="RefSeq" id="WP_013019561.1">
    <property type="nucleotide sequence ID" value="NC_013947.1"/>
</dbReference>
<feature type="domain" description="FAD/NAD(P)-binding" evidence="6">
    <location>
        <begin position="9"/>
        <end position="290"/>
    </location>
</feature>
<evidence type="ECO:0000313" key="8">
    <source>
        <dbReference type="Proteomes" id="UP000000844"/>
    </source>
</evidence>
<sequence length="414" mass="44497">MSTSTRKHRIVILGAGYAGSITASRLAGHLRRDEVDITVVNAVPDFVERVRLHQLAAGQELAKVPLARVFRGSGIRLRLGWVRGLDTEQRRVTVDTDGGVDAIGYDTLVYALGSQAAVAPVPGVDTHGFSVSTRTEALRLRDRIAATGGTGTLTVVGGGLTGLEVASEMAESHSRLRVRMVTDAELGDWLNPRARAYLRQVFARLGIETVTAKVAEVREDAIVTTDGDVLDSDTTVWTTGFAVPGLATESGLATDADGRIHIDQTMRSASHPDVYAVGDAAVVRGPQGTILRMACGTGAPMALQAADAIAARLSGRRPHRFVFRYIHQNISLGRRDGLIQYVTSDDRPKNTILKGRAAVMYKEMVNGWAVTFARHAGPYLPRPRRRLVAASDRRGQSVDDLGAGELGERLAAHQ</sequence>
<dbReference type="EMBL" id="CP001778">
    <property type="protein sequence ID" value="ADD43990.1"/>
    <property type="molecule type" value="Genomic_DNA"/>
</dbReference>
<evidence type="ECO:0000259" key="6">
    <source>
        <dbReference type="Pfam" id="PF07992"/>
    </source>
</evidence>
<dbReference type="Pfam" id="PF07992">
    <property type="entry name" value="Pyr_redox_2"/>
    <property type="match status" value="1"/>
</dbReference>
<evidence type="ECO:0000313" key="7">
    <source>
        <dbReference type="EMBL" id="ADD43990.1"/>
    </source>
</evidence>
<dbReference type="PANTHER" id="PTHR42913">
    <property type="entry name" value="APOPTOSIS-INDUCING FACTOR 1"/>
    <property type="match status" value="1"/>
</dbReference>
<protein>
    <submittedName>
        <fullName evidence="7">FAD-dependent pyridine nucleotide-disulfide oxidoreductase</fullName>
    </submittedName>
</protein>
<name>D3Q3S3_STANL</name>
<dbReference type="OrthoDB" id="9784880at2"/>
<dbReference type="PRINTS" id="PR00368">
    <property type="entry name" value="FADPNR"/>
</dbReference>
<dbReference type="InterPro" id="IPR036188">
    <property type="entry name" value="FAD/NAD-bd_sf"/>
</dbReference>
<dbReference type="eggNOG" id="COG1252">
    <property type="taxonomic scope" value="Bacteria"/>
</dbReference>
<dbReference type="InterPro" id="IPR023753">
    <property type="entry name" value="FAD/NAD-binding_dom"/>
</dbReference>
<comment type="cofactor">
    <cofactor evidence="1">
        <name>FAD</name>
        <dbReference type="ChEBI" id="CHEBI:57692"/>
    </cofactor>
</comment>
<accession>D3Q3S3</accession>
<evidence type="ECO:0000256" key="2">
    <source>
        <dbReference type="ARBA" id="ARBA00005272"/>
    </source>
</evidence>
<comment type="similarity">
    <text evidence="2">Belongs to the NADH dehydrogenase family.</text>
</comment>
<dbReference type="Gene3D" id="3.50.50.100">
    <property type="match status" value="1"/>
</dbReference>
<dbReference type="Proteomes" id="UP000000844">
    <property type="component" value="Chromosome"/>
</dbReference>
<evidence type="ECO:0000256" key="1">
    <source>
        <dbReference type="ARBA" id="ARBA00001974"/>
    </source>
</evidence>
<organism evidence="7 8">
    <name type="scientific">Stackebrandtia nassauensis (strain DSM 44728 / CIP 108903 / NRRL B-16338 / NBRC 102104 / LLR-40K-21)</name>
    <dbReference type="NCBI Taxonomy" id="446470"/>
    <lineage>
        <taxon>Bacteria</taxon>
        <taxon>Bacillati</taxon>
        <taxon>Actinomycetota</taxon>
        <taxon>Actinomycetes</taxon>
        <taxon>Glycomycetales</taxon>
        <taxon>Glycomycetaceae</taxon>
        <taxon>Stackebrandtia</taxon>
    </lineage>
</organism>
<dbReference type="HOGENOM" id="CLU_021377_8_1_11"/>
<evidence type="ECO:0000256" key="5">
    <source>
        <dbReference type="ARBA" id="ARBA00023002"/>
    </source>
</evidence>
<reference evidence="7 8" key="1">
    <citation type="journal article" date="2009" name="Stand. Genomic Sci.">
        <title>Complete genome sequence of Stackebrandtia nassauensis type strain (LLR-40K-21).</title>
        <authorList>
            <person name="Munk C."/>
            <person name="Lapidus A."/>
            <person name="Copeland A."/>
            <person name="Jando M."/>
            <person name="Mayilraj S."/>
            <person name="Glavina Del Rio T."/>
            <person name="Nolan M."/>
            <person name="Chen F."/>
            <person name="Lucas S."/>
            <person name="Tice H."/>
            <person name="Cheng J.F."/>
            <person name="Han C."/>
            <person name="Detter J.C."/>
            <person name="Bruce D."/>
            <person name="Goodwin L."/>
            <person name="Chain P."/>
            <person name="Pitluck S."/>
            <person name="Goker M."/>
            <person name="Ovchinikova G."/>
            <person name="Pati A."/>
            <person name="Ivanova N."/>
            <person name="Mavromatis K."/>
            <person name="Chen A."/>
            <person name="Palaniappan K."/>
            <person name="Land M."/>
            <person name="Hauser L."/>
            <person name="Chang Y.J."/>
            <person name="Jeffries C.D."/>
            <person name="Bristow J."/>
            <person name="Eisen J.A."/>
            <person name="Markowitz V."/>
            <person name="Hugenholtz P."/>
            <person name="Kyrpides N.C."/>
            <person name="Klenk H.P."/>
        </authorList>
    </citation>
    <scope>NUCLEOTIDE SEQUENCE [LARGE SCALE GENOMIC DNA]</scope>
    <source>
        <strain evidence="8">DSM 44728 / CIP 108903 / NRRL B-16338 / NBRC 102104 / LLR-40K-21</strain>
    </source>
</reference>
<proteinExistence type="inferred from homology"/>
<keyword evidence="4" id="KW-0274">FAD</keyword>
<dbReference type="SUPFAM" id="SSF51905">
    <property type="entry name" value="FAD/NAD(P)-binding domain"/>
    <property type="match status" value="1"/>
</dbReference>
<dbReference type="InterPro" id="IPR051169">
    <property type="entry name" value="NADH-Q_oxidoreductase"/>
</dbReference>
<keyword evidence="3" id="KW-0285">Flavoprotein</keyword>
<dbReference type="PRINTS" id="PR00411">
    <property type="entry name" value="PNDRDTASEI"/>
</dbReference>
<dbReference type="KEGG" id="sna:Snas_4343"/>
<gene>
    <name evidence="7" type="ordered locus">Snas_4343</name>
</gene>
<evidence type="ECO:0000256" key="4">
    <source>
        <dbReference type="ARBA" id="ARBA00022827"/>
    </source>
</evidence>
<dbReference type="PANTHER" id="PTHR42913:SF3">
    <property type="entry name" value="64 KDA MITOCHONDRIAL NADH DEHYDROGENASE (EUROFUNG)"/>
    <property type="match status" value="1"/>
</dbReference>
<dbReference type="GO" id="GO:0003955">
    <property type="term" value="F:NAD(P)H dehydrogenase (quinone) activity"/>
    <property type="evidence" value="ECO:0007669"/>
    <property type="project" value="TreeGrafter"/>
</dbReference>
<keyword evidence="8" id="KW-1185">Reference proteome</keyword>
<keyword evidence="5" id="KW-0560">Oxidoreductase</keyword>
<dbReference type="GO" id="GO:0019646">
    <property type="term" value="P:aerobic electron transport chain"/>
    <property type="evidence" value="ECO:0007669"/>
    <property type="project" value="TreeGrafter"/>
</dbReference>
<evidence type="ECO:0000256" key="3">
    <source>
        <dbReference type="ARBA" id="ARBA00022630"/>
    </source>
</evidence>
<dbReference type="STRING" id="446470.Snas_4343"/>
<dbReference type="AlphaFoldDB" id="D3Q3S3"/>